<organism evidence="4">
    <name type="scientific">mine drainage metagenome</name>
    <dbReference type="NCBI Taxonomy" id="410659"/>
    <lineage>
        <taxon>unclassified sequences</taxon>
        <taxon>metagenomes</taxon>
        <taxon>ecological metagenomes</taxon>
    </lineage>
</organism>
<evidence type="ECO:0000256" key="2">
    <source>
        <dbReference type="ARBA" id="ARBA00023172"/>
    </source>
</evidence>
<proteinExistence type="predicted"/>
<sequence>GVAAKRLGLHPTTLRGWANDGKVECIWVGRERRFPVDALDRLSGTPPVEPTTAVAGYVRVSGTTGQESSLAGQEAELREMFGDRLTKVYKDKASGLRERRPGLNRLLRDAESHCFSVVAVTHSDRLARFGVSWLEALLDKSGVAVEVLHPKGSTGGVPELL</sequence>
<dbReference type="PROSITE" id="PS51736">
    <property type="entry name" value="RECOMBINASES_3"/>
    <property type="match status" value="1"/>
</dbReference>
<dbReference type="SUPFAM" id="SSF53041">
    <property type="entry name" value="Resolvase-like"/>
    <property type="match status" value="1"/>
</dbReference>
<keyword evidence="2" id="KW-0233">DNA recombination</keyword>
<dbReference type="InterPro" id="IPR041657">
    <property type="entry name" value="HTH_17"/>
</dbReference>
<feature type="non-terminal residue" evidence="4">
    <location>
        <position position="1"/>
    </location>
</feature>
<reference evidence="4" key="1">
    <citation type="submission" date="2013-08" db="EMBL/GenBank/DDBJ databases">
        <authorList>
            <person name="Mendez C."/>
            <person name="Richter M."/>
            <person name="Ferrer M."/>
            <person name="Sanchez J."/>
        </authorList>
    </citation>
    <scope>NUCLEOTIDE SEQUENCE</scope>
</reference>
<dbReference type="InterPro" id="IPR036162">
    <property type="entry name" value="Resolvase-like_N_sf"/>
</dbReference>
<dbReference type="InterPro" id="IPR006119">
    <property type="entry name" value="Resolv_N"/>
</dbReference>
<dbReference type="Gene3D" id="3.40.50.1390">
    <property type="entry name" value="Resolvase, N-terminal catalytic domain"/>
    <property type="match status" value="1"/>
</dbReference>
<dbReference type="PANTHER" id="PTHR30461">
    <property type="entry name" value="DNA-INVERTASE FROM LAMBDOID PROPHAGE"/>
    <property type="match status" value="1"/>
</dbReference>
<comment type="caution">
    <text evidence="4">The sequence shown here is derived from an EMBL/GenBank/DDBJ whole genome shotgun (WGS) entry which is preliminary data.</text>
</comment>
<name>T1BNF9_9ZZZZ</name>
<dbReference type="Pfam" id="PF12728">
    <property type="entry name" value="HTH_17"/>
    <property type="match status" value="1"/>
</dbReference>
<evidence type="ECO:0000256" key="1">
    <source>
        <dbReference type="ARBA" id="ARBA00023125"/>
    </source>
</evidence>
<feature type="domain" description="Resolvase/invertase-type recombinase catalytic" evidence="3">
    <location>
        <begin position="53"/>
        <end position="161"/>
    </location>
</feature>
<dbReference type="PANTHER" id="PTHR30461:SF2">
    <property type="entry name" value="SERINE RECOMBINASE PINE-RELATED"/>
    <property type="match status" value="1"/>
</dbReference>
<accession>T1BNF9</accession>
<dbReference type="AlphaFoldDB" id="T1BNF9"/>
<keyword evidence="1" id="KW-0238">DNA-binding</keyword>
<evidence type="ECO:0000313" key="4">
    <source>
        <dbReference type="EMBL" id="EQD74381.1"/>
    </source>
</evidence>
<dbReference type="SMART" id="SM00857">
    <property type="entry name" value="Resolvase"/>
    <property type="match status" value="1"/>
</dbReference>
<gene>
    <name evidence="4" type="ORF">B1A_04491</name>
</gene>
<feature type="non-terminal residue" evidence="4">
    <location>
        <position position="161"/>
    </location>
</feature>
<evidence type="ECO:0000259" key="3">
    <source>
        <dbReference type="PROSITE" id="PS51736"/>
    </source>
</evidence>
<dbReference type="EMBL" id="AUZX01003267">
    <property type="protein sequence ID" value="EQD74381.1"/>
    <property type="molecule type" value="Genomic_DNA"/>
</dbReference>
<dbReference type="GO" id="GO:0000150">
    <property type="term" value="F:DNA strand exchange activity"/>
    <property type="evidence" value="ECO:0007669"/>
    <property type="project" value="InterPro"/>
</dbReference>
<dbReference type="InterPro" id="IPR050639">
    <property type="entry name" value="SSR_resolvase"/>
</dbReference>
<dbReference type="GO" id="GO:0003677">
    <property type="term" value="F:DNA binding"/>
    <property type="evidence" value="ECO:0007669"/>
    <property type="project" value="UniProtKB-KW"/>
</dbReference>
<reference evidence="4" key="2">
    <citation type="journal article" date="2014" name="ISME J.">
        <title>Microbial stratification in low pH oxic and suboxic macroscopic growths along an acid mine drainage.</title>
        <authorList>
            <person name="Mendez-Garcia C."/>
            <person name="Mesa V."/>
            <person name="Sprenger R.R."/>
            <person name="Richter M."/>
            <person name="Diez M.S."/>
            <person name="Solano J."/>
            <person name="Bargiela R."/>
            <person name="Golyshina O.V."/>
            <person name="Manteca A."/>
            <person name="Ramos J.L."/>
            <person name="Gallego J.R."/>
            <person name="Llorente I."/>
            <person name="Martins Dos Santos V.A."/>
            <person name="Jensen O.N."/>
            <person name="Pelaez A.I."/>
            <person name="Sanchez J."/>
            <person name="Ferrer M."/>
        </authorList>
    </citation>
    <scope>NUCLEOTIDE SEQUENCE</scope>
</reference>
<protein>
    <submittedName>
        <fullName evidence="4">DNA binding domain protein, excisionase family</fullName>
    </submittedName>
</protein>
<dbReference type="Pfam" id="PF00239">
    <property type="entry name" value="Resolvase"/>
    <property type="match status" value="1"/>
</dbReference>